<name>A0A2U8W911_9HYPH</name>
<keyword evidence="5" id="KW-1185">Reference proteome</keyword>
<dbReference type="Pfam" id="PF13188">
    <property type="entry name" value="PAS_8"/>
    <property type="match status" value="1"/>
</dbReference>
<evidence type="ECO:0000313" key="4">
    <source>
        <dbReference type="EMBL" id="AWN42131.1"/>
    </source>
</evidence>
<dbReference type="EMBL" id="CP029550">
    <property type="protein sequence ID" value="AWN42131.1"/>
    <property type="molecule type" value="Genomic_DNA"/>
</dbReference>
<dbReference type="InterPro" id="IPR000160">
    <property type="entry name" value="GGDEF_dom"/>
</dbReference>
<keyword evidence="1" id="KW-0472">Membrane</keyword>
<dbReference type="SUPFAM" id="SSF141868">
    <property type="entry name" value="EAL domain-like"/>
    <property type="match status" value="1"/>
</dbReference>
<dbReference type="Gene3D" id="3.20.20.450">
    <property type="entry name" value="EAL domain"/>
    <property type="match status" value="1"/>
</dbReference>
<dbReference type="PANTHER" id="PTHR44757">
    <property type="entry name" value="DIGUANYLATE CYCLASE DGCP"/>
    <property type="match status" value="1"/>
</dbReference>
<feature type="transmembrane region" description="Helical" evidence="1">
    <location>
        <begin position="61"/>
        <end position="82"/>
    </location>
</feature>
<feature type="transmembrane region" description="Helical" evidence="1">
    <location>
        <begin position="163"/>
        <end position="183"/>
    </location>
</feature>
<organism evidence="4 5">
    <name type="scientific">Methylobacterium durans</name>
    <dbReference type="NCBI Taxonomy" id="2202825"/>
    <lineage>
        <taxon>Bacteria</taxon>
        <taxon>Pseudomonadati</taxon>
        <taxon>Pseudomonadota</taxon>
        <taxon>Alphaproteobacteria</taxon>
        <taxon>Hyphomicrobiales</taxon>
        <taxon>Methylobacteriaceae</taxon>
        <taxon>Methylobacterium</taxon>
    </lineage>
</organism>
<dbReference type="Proteomes" id="UP000245926">
    <property type="component" value="Chromosome"/>
</dbReference>
<dbReference type="Gene3D" id="3.30.70.270">
    <property type="match status" value="1"/>
</dbReference>
<dbReference type="Pfam" id="PF00563">
    <property type="entry name" value="EAL"/>
    <property type="match status" value="1"/>
</dbReference>
<dbReference type="RefSeq" id="WP_109891711.1">
    <property type="nucleotide sequence ID" value="NZ_CP029550.1"/>
</dbReference>
<reference evidence="5" key="1">
    <citation type="submission" date="2018-05" db="EMBL/GenBank/DDBJ databases">
        <title>Complete Genome Sequence of Methylobacterium sp. 17SD2-17.</title>
        <authorList>
            <person name="Srinivasan S."/>
        </authorList>
    </citation>
    <scope>NUCLEOTIDE SEQUENCE [LARGE SCALE GENOMIC DNA]</scope>
    <source>
        <strain evidence="5">17SD2-17</strain>
    </source>
</reference>
<dbReference type="CDD" id="cd01949">
    <property type="entry name" value="GGDEF"/>
    <property type="match status" value="1"/>
</dbReference>
<dbReference type="CDD" id="cd01948">
    <property type="entry name" value="EAL"/>
    <property type="match status" value="1"/>
</dbReference>
<dbReference type="InterPro" id="IPR043128">
    <property type="entry name" value="Rev_trsase/Diguanyl_cyclase"/>
</dbReference>
<feature type="domain" description="GGDEF" evidence="3">
    <location>
        <begin position="363"/>
        <end position="500"/>
    </location>
</feature>
<dbReference type="SUPFAM" id="SSF55073">
    <property type="entry name" value="Nucleotide cyclase"/>
    <property type="match status" value="1"/>
</dbReference>
<evidence type="ECO:0000313" key="5">
    <source>
        <dbReference type="Proteomes" id="UP000245926"/>
    </source>
</evidence>
<dbReference type="InterPro" id="IPR029787">
    <property type="entry name" value="Nucleotide_cyclase"/>
</dbReference>
<evidence type="ECO:0000256" key="1">
    <source>
        <dbReference type="SAM" id="Phobius"/>
    </source>
</evidence>
<dbReference type="SUPFAM" id="SSF55785">
    <property type="entry name" value="PYP-like sensor domain (PAS domain)"/>
    <property type="match status" value="1"/>
</dbReference>
<dbReference type="PROSITE" id="PS50887">
    <property type="entry name" value="GGDEF"/>
    <property type="match status" value="1"/>
</dbReference>
<gene>
    <name evidence="4" type="ORF">DK389_18520</name>
</gene>
<dbReference type="InterPro" id="IPR052155">
    <property type="entry name" value="Biofilm_reg_signaling"/>
</dbReference>
<dbReference type="PANTHER" id="PTHR44757:SF2">
    <property type="entry name" value="BIOFILM ARCHITECTURE MAINTENANCE PROTEIN MBAA"/>
    <property type="match status" value="1"/>
</dbReference>
<dbReference type="InterPro" id="IPR035965">
    <property type="entry name" value="PAS-like_dom_sf"/>
</dbReference>
<dbReference type="OrthoDB" id="9814202at2"/>
<dbReference type="PROSITE" id="PS50883">
    <property type="entry name" value="EAL"/>
    <property type="match status" value="1"/>
</dbReference>
<dbReference type="Pfam" id="PF00990">
    <property type="entry name" value="GGDEF"/>
    <property type="match status" value="1"/>
</dbReference>
<evidence type="ECO:0000259" key="3">
    <source>
        <dbReference type="PROSITE" id="PS50887"/>
    </source>
</evidence>
<dbReference type="NCBIfam" id="TIGR00254">
    <property type="entry name" value="GGDEF"/>
    <property type="match status" value="1"/>
</dbReference>
<dbReference type="InterPro" id="IPR035919">
    <property type="entry name" value="EAL_sf"/>
</dbReference>
<keyword evidence="1" id="KW-0812">Transmembrane</keyword>
<dbReference type="InterPro" id="IPR000014">
    <property type="entry name" value="PAS"/>
</dbReference>
<protein>
    <submittedName>
        <fullName evidence="4">GGDEF-domain containing protein</fullName>
    </submittedName>
</protein>
<feature type="domain" description="EAL" evidence="2">
    <location>
        <begin position="509"/>
        <end position="764"/>
    </location>
</feature>
<feature type="transmembrane region" description="Helical" evidence="1">
    <location>
        <begin position="36"/>
        <end position="55"/>
    </location>
</feature>
<dbReference type="SMART" id="SM00052">
    <property type="entry name" value="EAL"/>
    <property type="match status" value="1"/>
</dbReference>
<dbReference type="Gene3D" id="3.30.450.20">
    <property type="entry name" value="PAS domain"/>
    <property type="match status" value="1"/>
</dbReference>
<dbReference type="InterPro" id="IPR001633">
    <property type="entry name" value="EAL_dom"/>
</dbReference>
<feature type="transmembrane region" description="Helical" evidence="1">
    <location>
        <begin position="116"/>
        <end position="132"/>
    </location>
</feature>
<dbReference type="KEGG" id="mets:DK389_18520"/>
<dbReference type="AlphaFoldDB" id="A0A2U8W911"/>
<keyword evidence="1" id="KW-1133">Transmembrane helix</keyword>
<dbReference type="SMART" id="SM00267">
    <property type="entry name" value="GGDEF"/>
    <property type="match status" value="1"/>
</dbReference>
<accession>A0A2U8W911</accession>
<sequence>MDRPTLKTISGELASPEREAEFQHERLPETLRHARLLFGLSIVLNFSFLASDWRFFGDPHFVVAVPARLGLVVASILCLGIAPSVRSFPALQRLMLAWETAAAISVALLVSSRSDIALFVVLLLPAIFLLVVPTSFRWTVAVGLGTSGLLLLSYMLPPPLPQTALGLVLAAAIANAALLLVVVRSNRLRRLEWLAVQAERSAHERLVESRQLFETLFKAVPIPVSVTDLANGEIVSMNDAAMRFFGMDVAGGPASLTTRDLLGLPERRRLQAELDCHGTVRDLEVPVRAVGGVAHDALVFADRAEIGGRACVIASLVDITSRKAVEETIREAAHHDVLTGLPNRALFQTTLDDALRRAEDDGSRVGLILLDLDAFKEVNDTLGHDAGDLLLKEVGRRLSHIVGPRDLVARLGGDEFVVIACGEDDLGAPSRHVHEVAQAIIDGLMLPIAIGGRSVSPRASLGVALFPEHARTSADLLTDADLALYAAKAAGRNRMTVFAPALRASIEERVTVAREIRAALDEGWIVPFYQPKVSLKTGAVVGFEALARWRHPTRGLLSPAAFASVFDDAEIGAALGFSIAEQVARDIRNWVSRGFDPGRIFVNLSTAQFAEEDLAGRLLAILSEAEVEVARFGVEVTETVLIGGQGERVAQTLERLHAAGVRVALDDFGTGYASLTHLKRFPVDEIKIDRSFVNDLTHDANDAAIVTAVLQLGRSLGLDVTAEGIETPEQAAFLQAGGCTFAQGYLYGKPVAGSRVPWILARAAPEDDPLPLAAAG</sequence>
<evidence type="ECO:0000259" key="2">
    <source>
        <dbReference type="PROSITE" id="PS50883"/>
    </source>
</evidence>
<feature type="transmembrane region" description="Helical" evidence="1">
    <location>
        <begin position="139"/>
        <end position="157"/>
    </location>
</feature>
<proteinExistence type="predicted"/>